<organism evidence="1 2">
    <name type="scientific">Moniliophthora roreri (strain MCA 2997)</name>
    <name type="common">Cocoa frosty pod rot fungus</name>
    <name type="synonym">Crinipellis roreri</name>
    <dbReference type="NCBI Taxonomy" id="1381753"/>
    <lineage>
        <taxon>Eukaryota</taxon>
        <taxon>Fungi</taxon>
        <taxon>Dikarya</taxon>
        <taxon>Basidiomycota</taxon>
        <taxon>Agaricomycotina</taxon>
        <taxon>Agaricomycetes</taxon>
        <taxon>Agaricomycetidae</taxon>
        <taxon>Agaricales</taxon>
        <taxon>Marasmiineae</taxon>
        <taxon>Marasmiaceae</taxon>
        <taxon>Moniliophthora</taxon>
    </lineage>
</organism>
<gene>
    <name evidence="1" type="ORF">Moror_17038</name>
</gene>
<accession>V2X7U0</accession>
<sequence>MFDGVHCRDCKPPLLVFQATVEAAIAEHEKLILSSIDSFLHNRARKHSKASASSAVDTFRDILYIPPTAARCSTNRRSYTQNRIPD</sequence>
<proteinExistence type="predicted"/>
<dbReference type="HOGENOM" id="CLU_2498370_0_0_1"/>
<dbReference type="KEGG" id="mrr:Moror_17038"/>
<dbReference type="AlphaFoldDB" id="V2X7U0"/>
<keyword evidence="2" id="KW-1185">Reference proteome</keyword>
<comment type="caution">
    <text evidence="1">The sequence shown here is derived from an EMBL/GenBank/DDBJ whole genome shotgun (WGS) entry which is preliminary data.</text>
</comment>
<evidence type="ECO:0000313" key="1">
    <source>
        <dbReference type="EMBL" id="ESK88861.1"/>
    </source>
</evidence>
<dbReference type="Proteomes" id="UP000017559">
    <property type="component" value="Unassembled WGS sequence"/>
</dbReference>
<name>V2X7U0_MONRO</name>
<reference evidence="1 2" key="1">
    <citation type="journal article" date="2014" name="BMC Genomics">
        <title>Genome and secretome analysis of the hemibiotrophic fungal pathogen, Moniliophthora roreri, which causes frosty pod rot disease of cacao: mechanisms of the biotrophic and necrotrophic phases.</title>
        <authorList>
            <person name="Meinhardt L.W."/>
            <person name="Costa G.G.L."/>
            <person name="Thomazella D.P.T."/>
            <person name="Teixeira P.J.P.L."/>
            <person name="Carazzolle M.F."/>
            <person name="Schuster S.C."/>
            <person name="Carlson J.E."/>
            <person name="Guiltinan M.J."/>
            <person name="Mieczkowski P."/>
            <person name="Farmer A."/>
            <person name="Ramaraj T."/>
            <person name="Crozier J."/>
            <person name="Davis R.E."/>
            <person name="Shao J."/>
            <person name="Melnick R.L."/>
            <person name="Pereira G.A.G."/>
            <person name="Bailey B.A."/>
        </authorList>
    </citation>
    <scope>NUCLEOTIDE SEQUENCE [LARGE SCALE GENOMIC DNA]</scope>
    <source>
        <strain evidence="1 2">MCA 2997</strain>
    </source>
</reference>
<dbReference type="EMBL" id="AWSO01000614">
    <property type="protein sequence ID" value="ESK88861.1"/>
    <property type="molecule type" value="Genomic_DNA"/>
</dbReference>
<evidence type="ECO:0000313" key="2">
    <source>
        <dbReference type="Proteomes" id="UP000017559"/>
    </source>
</evidence>
<protein>
    <submittedName>
        <fullName evidence="1">Uncharacterized protein</fullName>
    </submittedName>
</protein>